<dbReference type="Proteomes" id="UP000051461">
    <property type="component" value="Unassembled WGS sequence"/>
</dbReference>
<evidence type="ECO:0000313" key="2">
    <source>
        <dbReference type="Proteomes" id="UP000051461"/>
    </source>
</evidence>
<keyword evidence="2" id="KW-1185">Reference proteome</keyword>
<gene>
    <name evidence="1" type="ORF">FC07_GL002598</name>
</gene>
<dbReference type="RefSeq" id="WP_057903283.1">
    <property type="nucleotide sequence ID" value="NZ_AZDA01000003.1"/>
</dbReference>
<comment type="caution">
    <text evidence="1">The sequence shown here is derived from an EMBL/GenBank/DDBJ whole genome shotgun (WGS) entry which is preliminary data.</text>
</comment>
<name>A0A0R1H2Y8_9LACO</name>
<dbReference type="EMBL" id="AZDA01000003">
    <property type="protein sequence ID" value="KRK40846.1"/>
    <property type="molecule type" value="Genomic_DNA"/>
</dbReference>
<accession>A0A0R1H2Y8</accession>
<dbReference type="PATRIC" id="fig|1423726.3.peg.2703"/>
<reference evidence="1 2" key="1">
    <citation type="journal article" date="2015" name="Genome Announc.">
        <title>Expanding the biotechnology potential of lactobacilli through comparative genomics of 213 strains and associated genera.</title>
        <authorList>
            <person name="Sun Z."/>
            <person name="Harris H.M."/>
            <person name="McCann A."/>
            <person name="Guo C."/>
            <person name="Argimon S."/>
            <person name="Zhang W."/>
            <person name="Yang X."/>
            <person name="Jeffery I.B."/>
            <person name="Cooney J.C."/>
            <person name="Kagawa T.F."/>
            <person name="Liu W."/>
            <person name="Song Y."/>
            <person name="Salvetti E."/>
            <person name="Wrobel A."/>
            <person name="Rasinkangas P."/>
            <person name="Parkhill J."/>
            <person name="Rea M.C."/>
            <person name="O'Sullivan O."/>
            <person name="Ritari J."/>
            <person name="Douillard F.P."/>
            <person name="Paul Ross R."/>
            <person name="Yang R."/>
            <person name="Briner A.E."/>
            <person name="Felis G.E."/>
            <person name="de Vos W.M."/>
            <person name="Barrangou R."/>
            <person name="Klaenhammer T.R."/>
            <person name="Caufield P.W."/>
            <person name="Cui Y."/>
            <person name="Zhang H."/>
            <person name="O'Toole P.W."/>
        </authorList>
    </citation>
    <scope>NUCLEOTIDE SEQUENCE [LARGE SCALE GENOMIC DNA]</scope>
    <source>
        <strain evidence="1 2">DSM 20003</strain>
    </source>
</reference>
<evidence type="ECO:0000313" key="1">
    <source>
        <dbReference type="EMBL" id="KRK40846.1"/>
    </source>
</evidence>
<dbReference type="AlphaFoldDB" id="A0A0R1H2Y8"/>
<dbReference type="STRING" id="1423726.FC07_GL002598"/>
<protein>
    <submittedName>
        <fullName evidence="1">Uncharacterized protein</fullName>
    </submittedName>
</protein>
<organism evidence="1 2">
    <name type="scientific">Loigolactobacillus bifermentans DSM 20003</name>
    <dbReference type="NCBI Taxonomy" id="1423726"/>
    <lineage>
        <taxon>Bacteria</taxon>
        <taxon>Bacillati</taxon>
        <taxon>Bacillota</taxon>
        <taxon>Bacilli</taxon>
        <taxon>Lactobacillales</taxon>
        <taxon>Lactobacillaceae</taxon>
        <taxon>Loigolactobacillus</taxon>
    </lineage>
</organism>
<proteinExistence type="predicted"/>
<sequence>MAKRIPVPGKLDGYTGQMYYAFNNRGKLTVVNSNVTNRILKQYRLELTNSEIKRHGLQGLPFEEVIE</sequence>